<evidence type="ECO:0000313" key="3">
    <source>
        <dbReference type="Proteomes" id="UP001392437"/>
    </source>
</evidence>
<gene>
    <name evidence="2" type="ORF">PG999_014491</name>
</gene>
<dbReference type="PANTHER" id="PTHR40619:SF3">
    <property type="entry name" value="FUNGAL STAND N-TERMINAL GOODBYE DOMAIN-CONTAINING PROTEIN"/>
    <property type="match status" value="1"/>
</dbReference>
<dbReference type="Proteomes" id="UP001392437">
    <property type="component" value="Unassembled WGS sequence"/>
</dbReference>
<proteinExistence type="predicted"/>
<dbReference type="Pfam" id="PF24809">
    <property type="entry name" value="DUF7708"/>
    <property type="match status" value="1"/>
</dbReference>
<evidence type="ECO:0000313" key="2">
    <source>
        <dbReference type="EMBL" id="KAK8092904.1"/>
    </source>
</evidence>
<accession>A0AAW0Q521</accession>
<dbReference type="InterPro" id="IPR056125">
    <property type="entry name" value="DUF7708"/>
</dbReference>
<organism evidence="2 3">
    <name type="scientific">Apiospora kogelbergensis</name>
    <dbReference type="NCBI Taxonomy" id="1337665"/>
    <lineage>
        <taxon>Eukaryota</taxon>
        <taxon>Fungi</taxon>
        <taxon>Dikarya</taxon>
        <taxon>Ascomycota</taxon>
        <taxon>Pezizomycotina</taxon>
        <taxon>Sordariomycetes</taxon>
        <taxon>Xylariomycetidae</taxon>
        <taxon>Amphisphaeriales</taxon>
        <taxon>Apiosporaceae</taxon>
        <taxon>Apiospora</taxon>
    </lineage>
</organism>
<reference evidence="2 3" key="1">
    <citation type="submission" date="2023-01" db="EMBL/GenBank/DDBJ databases">
        <title>Analysis of 21 Apiospora genomes using comparative genomics revels a genus with tremendous synthesis potential of carbohydrate active enzymes and secondary metabolites.</title>
        <authorList>
            <person name="Sorensen T."/>
        </authorList>
    </citation>
    <scope>NUCLEOTIDE SEQUENCE [LARGE SCALE GENOMIC DNA]</scope>
    <source>
        <strain evidence="2 3">CBS 117206</strain>
    </source>
</reference>
<keyword evidence="3" id="KW-1185">Reference proteome</keyword>
<name>A0AAW0Q521_9PEZI</name>
<protein>
    <recommendedName>
        <fullName evidence="1">DUF7708 domain-containing protein</fullName>
    </recommendedName>
</protein>
<dbReference type="AlphaFoldDB" id="A0AAW0Q521"/>
<comment type="caution">
    <text evidence="2">The sequence shown here is derived from an EMBL/GenBank/DDBJ whole genome shotgun (WGS) entry which is preliminary data.</text>
</comment>
<evidence type="ECO:0000259" key="1">
    <source>
        <dbReference type="Pfam" id="PF24809"/>
    </source>
</evidence>
<dbReference type="EMBL" id="JAQQWP010000012">
    <property type="protein sequence ID" value="KAK8092904.1"/>
    <property type="molecule type" value="Genomic_DNA"/>
</dbReference>
<dbReference type="PANTHER" id="PTHR40619">
    <property type="entry name" value="FUNGAL STAND N-TERMINAL GOODBYE DOMAIN-CONTAINING PROTEIN"/>
    <property type="match status" value="1"/>
</dbReference>
<sequence>MTEYASEPRVTSVVRTFSLGLDGSDEALPVDQALNHMALEAIVKETRKHSEARDFEQWLRFKYPSRESDKRTLEEECSKVAQLWADFGHRFPGTSRGHALPSIEALFEAVDVAASDFAQKRLGARGKFVEGFQTFVGTLNDHSYLFSIIPDNDKYLSLVTGVLTSIAKVSVNRKTIAEAFASELVEIKEELIDVPKICDVGNRAEMMPRVIKLYIRIFEFLYEAMCWYQSKSKRFKAYLNENYHARHFQPLTANIRKAISSIRHAAELVTQQKLGYLVERIDRNQDLRIVADDVRHETTAAIEAKSQLLLEGFRRIGKDSTETLCAVGQQFFHDQEENSHTEAMLAELDEDQLGKDQVPQDDEAFVSTSYWVSRTDLRRQADLVLTKFTDDGRDELKNILRGTTSPMIPEEVSTRIQAWIQNRTSQLLWVEGPVAMDSGSSLSLTALRIYEVTMKAEIPCVAFFCKRRYRFMSPESTTSGASLMALLYTVMDQLINLLPATFESETKLTLEKLESNPTGAITGASAALDMIEQLLSYAPPTVTLIIEGLEMVNDMTELSHLVRLIELIRTAGGDEKVFKVLLTTNGNSRALGRAMHWRERVDGSRFAQGRPGRLLRGATNLSEIR</sequence>
<feature type="domain" description="DUF7708" evidence="1">
    <location>
        <begin position="134"/>
        <end position="273"/>
    </location>
</feature>